<dbReference type="RefSeq" id="WP_223625607.1">
    <property type="nucleotide sequence ID" value="NZ_JAIQDJ010000001.1"/>
</dbReference>
<dbReference type="EMBL" id="JAIQDJ010000001">
    <property type="protein sequence ID" value="MBZ4184849.1"/>
    <property type="molecule type" value="Genomic_DNA"/>
</dbReference>
<feature type="domain" description="Heparan-alpha-glucosaminide N-acetyltransferase catalytic" evidence="2">
    <location>
        <begin position="11"/>
        <end position="215"/>
    </location>
</feature>
<name>A0ABS7TAH1_9GAMM</name>
<dbReference type="PANTHER" id="PTHR31061:SF24">
    <property type="entry name" value="LD22376P"/>
    <property type="match status" value="1"/>
</dbReference>
<proteinExistence type="predicted"/>
<feature type="transmembrane region" description="Helical" evidence="1">
    <location>
        <begin position="55"/>
        <end position="73"/>
    </location>
</feature>
<comment type="caution">
    <text evidence="3">The sequence shown here is derived from an EMBL/GenBank/DDBJ whole genome shotgun (WGS) entry which is preliminary data.</text>
</comment>
<reference evidence="3" key="1">
    <citation type="submission" date="2021-09" db="EMBL/GenBank/DDBJ databases">
        <authorList>
            <person name="Wu T."/>
            <person name="Guo S.Z."/>
        </authorList>
    </citation>
    <scope>NUCLEOTIDE SEQUENCE</scope>
    <source>
        <strain evidence="3">RSS-23</strain>
    </source>
</reference>
<evidence type="ECO:0000313" key="4">
    <source>
        <dbReference type="Proteomes" id="UP001430290"/>
    </source>
</evidence>
<dbReference type="Proteomes" id="UP001430290">
    <property type="component" value="Unassembled WGS sequence"/>
</dbReference>
<sequence length="349" mass="38562">MQIVANTAPRRFVSVDVLRGWAVVAMLLVNYPGSWDHVFAPLEHSEWNGFTPTDLIFPHFLFVVGVSIALGLRPGGSLSKLWLRALRLVVVGMGLYLVAMWGYDKAHFRVWGVLQRIGLCYGVAATLALTLHPRMQWAVIGGILLGYWVLLACNGGYVPWDNLASRIDTWLAGVHNYQFDAATGKAHDPEGLLSTLPAIATTLLGVRAGSWLREYVGSRLLLAGLVMLAIGWLWHLLMPINKNLWTSSYVVYAAGWSLLLLALFHWLFDLRGAYPLGRSMGINAITAYAGSWLMACVFEKLGVFAAAYAQAAALLDAGKLASLTVAVVFVAFWWLLMWAMEKKGWRITI</sequence>
<dbReference type="InterPro" id="IPR012429">
    <property type="entry name" value="HGSNAT_cat"/>
</dbReference>
<feature type="transmembrane region" description="Helical" evidence="1">
    <location>
        <begin position="137"/>
        <end position="160"/>
    </location>
</feature>
<keyword evidence="4" id="KW-1185">Reference proteome</keyword>
<feature type="transmembrane region" description="Helical" evidence="1">
    <location>
        <begin position="280"/>
        <end position="308"/>
    </location>
</feature>
<keyword evidence="1" id="KW-1133">Transmembrane helix</keyword>
<evidence type="ECO:0000259" key="2">
    <source>
        <dbReference type="Pfam" id="PF07786"/>
    </source>
</evidence>
<feature type="transmembrane region" description="Helical" evidence="1">
    <location>
        <begin position="191"/>
        <end position="208"/>
    </location>
</feature>
<feature type="transmembrane region" description="Helical" evidence="1">
    <location>
        <begin position="85"/>
        <end position="103"/>
    </location>
</feature>
<organism evidence="3 4">
    <name type="scientific">Thermomonas beijingensis</name>
    <dbReference type="NCBI Taxonomy" id="2872701"/>
    <lineage>
        <taxon>Bacteria</taxon>
        <taxon>Pseudomonadati</taxon>
        <taxon>Pseudomonadota</taxon>
        <taxon>Gammaproteobacteria</taxon>
        <taxon>Lysobacterales</taxon>
        <taxon>Lysobacteraceae</taxon>
        <taxon>Thermomonas</taxon>
    </lineage>
</organism>
<feature type="transmembrane region" description="Helical" evidence="1">
    <location>
        <begin position="109"/>
        <end position="130"/>
    </location>
</feature>
<feature type="transmembrane region" description="Helical" evidence="1">
    <location>
        <begin position="220"/>
        <end position="237"/>
    </location>
</feature>
<dbReference type="PANTHER" id="PTHR31061">
    <property type="entry name" value="LD22376P"/>
    <property type="match status" value="1"/>
</dbReference>
<evidence type="ECO:0000313" key="3">
    <source>
        <dbReference type="EMBL" id="MBZ4184849.1"/>
    </source>
</evidence>
<feature type="transmembrane region" description="Helical" evidence="1">
    <location>
        <begin position="12"/>
        <end position="35"/>
    </location>
</feature>
<dbReference type="Pfam" id="PF07786">
    <property type="entry name" value="HGSNAT_cat"/>
    <property type="match status" value="1"/>
</dbReference>
<protein>
    <submittedName>
        <fullName evidence="3">Heparan-alpha-glucosaminide N-acetyltransferase domain-containing protein</fullName>
    </submittedName>
</protein>
<feature type="transmembrane region" description="Helical" evidence="1">
    <location>
        <begin position="249"/>
        <end position="268"/>
    </location>
</feature>
<keyword evidence="1" id="KW-0472">Membrane</keyword>
<accession>A0ABS7TAH1</accession>
<keyword evidence="1" id="KW-0812">Transmembrane</keyword>
<gene>
    <name evidence="3" type="ORF">K7B09_00740</name>
</gene>
<evidence type="ECO:0000256" key="1">
    <source>
        <dbReference type="SAM" id="Phobius"/>
    </source>
</evidence>
<feature type="transmembrane region" description="Helical" evidence="1">
    <location>
        <begin position="320"/>
        <end position="340"/>
    </location>
</feature>